<reference evidence="4 5" key="1">
    <citation type="journal article" date="2015" name="Genome Announc.">
        <title>Expanding the biotechnology potential of lactobacilli through comparative genomics of 213 strains and associated genera.</title>
        <authorList>
            <person name="Sun Z."/>
            <person name="Harris H.M."/>
            <person name="McCann A."/>
            <person name="Guo C."/>
            <person name="Argimon S."/>
            <person name="Zhang W."/>
            <person name="Yang X."/>
            <person name="Jeffery I.B."/>
            <person name="Cooney J.C."/>
            <person name="Kagawa T.F."/>
            <person name="Liu W."/>
            <person name="Song Y."/>
            <person name="Salvetti E."/>
            <person name="Wrobel A."/>
            <person name="Rasinkangas P."/>
            <person name="Parkhill J."/>
            <person name="Rea M.C."/>
            <person name="O'Sullivan O."/>
            <person name="Ritari J."/>
            <person name="Douillard F.P."/>
            <person name="Paul Ross R."/>
            <person name="Yang R."/>
            <person name="Briner A.E."/>
            <person name="Felis G.E."/>
            <person name="de Vos W.M."/>
            <person name="Barrangou R."/>
            <person name="Klaenhammer T.R."/>
            <person name="Caufield P.W."/>
            <person name="Cui Y."/>
            <person name="Zhang H."/>
            <person name="O'Toole P.W."/>
        </authorList>
    </citation>
    <scope>NUCLEOTIDE SEQUENCE [LARGE SCALE GENOMIC DNA]</scope>
    <source>
        <strain evidence="4 5">JCM 17158</strain>
    </source>
</reference>
<feature type="domain" description="HTH luxR-type" evidence="3">
    <location>
        <begin position="67"/>
        <end position="124"/>
    </location>
</feature>
<dbReference type="SMART" id="SM00421">
    <property type="entry name" value="HTH_LUXR"/>
    <property type="match status" value="1"/>
</dbReference>
<dbReference type="InterPro" id="IPR000792">
    <property type="entry name" value="Tscrpt_reg_LuxR_C"/>
</dbReference>
<evidence type="ECO:0000313" key="5">
    <source>
        <dbReference type="Proteomes" id="UP000051804"/>
    </source>
</evidence>
<name>A0A0R1JTP8_9LACO</name>
<sequence length="236" mass="25647">MPTSIDYTRGYTQVGTTLSCLYCEQQYATTEVYPSGDHYYQATAAMTQHLSATHGGALQALLHADADCGLSASLTTLAELLAQGLSDSVIAQRLGVASATVRSQKFKLRAKVAAATRLVALGELLALNDDTLLPAPAATQVDARYAITPAERTKTLATFVDATGRIATWPSKEKRKLILLSYLMADFDVHKNYSESAVNAILQQHVSDYVTVRRNLIEYGLLARTPDGRTYWVKTA</sequence>
<evidence type="ECO:0000256" key="2">
    <source>
        <dbReference type="ARBA" id="ARBA00023163"/>
    </source>
</evidence>
<dbReference type="GO" id="GO:0006355">
    <property type="term" value="P:regulation of DNA-templated transcription"/>
    <property type="evidence" value="ECO:0007669"/>
    <property type="project" value="InterPro"/>
</dbReference>
<keyword evidence="5" id="KW-1185">Reference proteome</keyword>
<dbReference type="SUPFAM" id="SSF46894">
    <property type="entry name" value="C-terminal effector domain of the bipartite response regulators"/>
    <property type="match status" value="1"/>
</dbReference>
<organism evidence="4 5">
    <name type="scientific">Lacticaseibacillus nasuensis JCM 17158</name>
    <dbReference type="NCBI Taxonomy" id="1291734"/>
    <lineage>
        <taxon>Bacteria</taxon>
        <taxon>Bacillati</taxon>
        <taxon>Bacillota</taxon>
        <taxon>Bacilli</taxon>
        <taxon>Lactobacillales</taxon>
        <taxon>Lactobacillaceae</taxon>
        <taxon>Lacticaseibacillus</taxon>
    </lineage>
</organism>
<keyword evidence="2" id="KW-0804">Transcription</keyword>
<protein>
    <submittedName>
        <fullName evidence="4">Transcriptional regulator</fullName>
    </submittedName>
</protein>
<dbReference type="OrthoDB" id="9789954at2"/>
<evidence type="ECO:0000259" key="3">
    <source>
        <dbReference type="SMART" id="SM00421"/>
    </source>
</evidence>
<comment type="caution">
    <text evidence="4">The sequence shown here is derived from an EMBL/GenBank/DDBJ whole genome shotgun (WGS) entry which is preliminary data.</text>
</comment>
<dbReference type="Proteomes" id="UP000051804">
    <property type="component" value="Unassembled WGS sequence"/>
</dbReference>
<keyword evidence="1" id="KW-0805">Transcription regulation</keyword>
<dbReference type="GO" id="GO:0003677">
    <property type="term" value="F:DNA binding"/>
    <property type="evidence" value="ECO:0007669"/>
    <property type="project" value="InterPro"/>
</dbReference>
<dbReference type="InterPro" id="IPR036388">
    <property type="entry name" value="WH-like_DNA-bd_sf"/>
</dbReference>
<dbReference type="PATRIC" id="fig|1291734.4.peg.1042"/>
<dbReference type="Pfam" id="PF09860">
    <property type="entry name" value="DUF2087"/>
    <property type="match status" value="1"/>
</dbReference>
<evidence type="ECO:0000313" key="4">
    <source>
        <dbReference type="EMBL" id="KRK74411.1"/>
    </source>
</evidence>
<proteinExistence type="predicted"/>
<dbReference type="InterPro" id="IPR016032">
    <property type="entry name" value="Sig_transdc_resp-reg_C-effctor"/>
</dbReference>
<dbReference type="Gene3D" id="1.10.10.10">
    <property type="entry name" value="Winged helix-like DNA-binding domain superfamily/Winged helix DNA-binding domain"/>
    <property type="match status" value="1"/>
</dbReference>
<dbReference type="InterPro" id="IPR018656">
    <property type="entry name" value="DUF2087"/>
</dbReference>
<accession>A0A0R1JTP8</accession>
<evidence type="ECO:0000256" key="1">
    <source>
        <dbReference type="ARBA" id="ARBA00023015"/>
    </source>
</evidence>
<dbReference type="STRING" id="1291734.FD02_GL001016"/>
<dbReference type="EMBL" id="AZDJ01000001">
    <property type="protein sequence ID" value="KRK74411.1"/>
    <property type="molecule type" value="Genomic_DNA"/>
</dbReference>
<dbReference type="AlphaFoldDB" id="A0A0R1JTP8"/>
<dbReference type="RefSeq" id="WP_056949951.1">
    <property type="nucleotide sequence ID" value="NZ_AZDJ01000001.1"/>
</dbReference>
<gene>
    <name evidence="4" type="ORF">FD02_GL001016</name>
</gene>